<organism evidence="1 2">
    <name type="scientific">Cryptolaemus montrouzieri</name>
    <dbReference type="NCBI Taxonomy" id="559131"/>
    <lineage>
        <taxon>Eukaryota</taxon>
        <taxon>Metazoa</taxon>
        <taxon>Ecdysozoa</taxon>
        <taxon>Arthropoda</taxon>
        <taxon>Hexapoda</taxon>
        <taxon>Insecta</taxon>
        <taxon>Pterygota</taxon>
        <taxon>Neoptera</taxon>
        <taxon>Endopterygota</taxon>
        <taxon>Coleoptera</taxon>
        <taxon>Polyphaga</taxon>
        <taxon>Cucujiformia</taxon>
        <taxon>Coccinelloidea</taxon>
        <taxon>Coccinellidae</taxon>
        <taxon>Scymninae</taxon>
        <taxon>Scymnini</taxon>
        <taxon>Cryptolaemus</taxon>
    </lineage>
</organism>
<evidence type="ECO:0000313" key="2">
    <source>
        <dbReference type="Proteomes" id="UP001516400"/>
    </source>
</evidence>
<comment type="caution">
    <text evidence="1">The sequence shown here is derived from an EMBL/GenBank/DDBJ whole genome shotgun (WGS) entry which is preliminary data.</text>
</comment>
<name>A0ABD2N6F7_9CUCU</name>
<gene>
    <name evidence="1" type="ORF">HHI36_015663</name>
</gene>
<dbReference type="EMBL" id="JABFTP020000062">
    <property type="protein sequence ID" value="KAL3274253.1"/>
    <property type="molecule type" value="Genomic_DNA"/>
</dbReference>
<dbReference type="Proteomes" id="UP001516400">
    <property type="component" value="Unassembled WGS sequence"/>
</dbReference>
<reference evidence="1 2" key="1">
    <citation type="journal article" date="2021" name="BMC Biol.">
        <title>Horizontally acquired antibacterial genes associated with adaptive radiation of ladybird beetles.</title>
        <authorList>
            <person name="Li H.S."/>
            <person name="Tang X.F."/>
            <person name="Huang Y.H."/>
            <person name="Xu Z.Y."/>
            <person name="Chen M.L."/>
            <person name="Du X.Y."/>
            <person name="Qiu B.Y."/>
            <person name="Chen P.T."/>
            <person name="Zhang W."/>
            <person name="Slipinski A."/>
            <person name="Escalona H.E."/>
            <person name="Waterhouse R.M."/>
            <person name="Zwick A."/>
            <person name="Pang H."/>
        </authorList>
    </citation>
    <scope>NUCLEOTIDE SEQUENCE [LARGE SCALE GENOMIC DNA]</scope>
    <source>
        <strain evidence="1">SYSU2018</strain>
    </source>
</reference>
<proteinExistence type="predicted"/>
<evidence type="ECO:0000313" key="1">
    <source>
        <dbReference type="EMBL" id="KAL3274253.1"/>
    </source>
</evidence>
<dbReference type="AlphaFoldDB" id="A0ABD2N6F7"/>
<keyword evidence="2" id="KW-1185">Reference proteome</keyword>
<accession>A0ABD2N6F7</accession>
<sequence>MFIGFPPSSVTVTGGENKPERGNGGMHNLCNSLVLRHIEADEVVSVIRTLRNTNSVGMDAWIPVEVSKFVAGKITTVIAHIVNLAFDSGIYPEALKTSKMLIWLKHLIE</sequence>
<protein>
    <submittedName>
        <fullName evidence="1">Uncharacterized protein</fullName>
    </submittedName>
</protein>